<dbReference type="CDD" id="cd00397">
    <property type="entry name" value="DNA_BRE_C"/>
    <property type="match status" value="1"/>
</dbReference>
<proteinExistence type="predicted"/>
<dbReference type="EMBL" id="BCMM01000020">
    <property type="protein sequence ID" value="GAQ63994.1"/>
    <property type="molecule type" value="Genomic_DNA"/>
</dbReference>
<dbReference type="GO" id="GO:0006310">
    <property type="term" value="P:DNA recombination"/>
    <property type="evidence" value="ECO:0007669"/>
    <property type="project" value="UniProtKB-KW"/>
</dbReference>
<dbReference type="RefSeq" id="WP_199845516.1">
    <property type="nucleotide sequence ID" value="NZ_BCMM01000020.1"/>
</dbReference>
<protein>
    <submittedName>
        <fullName evidence="4">Phage integrase family protein</fullName>
    </submittedName>
</protein>
<keyword evidence="2" id="KW-0175">Coiled coil</keyword>
<name>A0A100JQU5_STRSC</name>
<evidence type="ECO:0000313" key="5">
    <source>
        <dbReference type="Proteomes" id="UP000067448"/>
    </source>
</evidence>
<feature type="domain" description="Tyr recombinase" evidence="3">
    <location>
        <begin position="451"/>
        <end position="661"/>
    </location>
</feature>
<evidence type="ECO:0000259" key="3">
    <source>
        <dbReference type="PROSITE" id="PS51898"/>
    </source>
</evidence>
<gene>
    <name evidence="4" type="ORF">SsS58_04382</name>
</gene>
<reference evidence="4 5" key="2">
    <citation type="journal article" date="2016" name="Genome Announc.">
        <title>Draft Genome Sequences of Streptomyces scabiei S58, Streptomyces turgidiscabies T45, and Streptomyces acidiscabies a10, the Pathogens of Potato Common Scab, Isolated in Japan.</title>
        <authorList>
            <person name="Tomihama T."/>
            <person name="Nishi Y."/>
            <person name="Sakai M."/>
            <person name="Ikenaga M."/>
            <person name="Okubo T."/>
            <person name="Ikeda S."/>
        </authorList>
    </citation>
    <scope>NUCLEOTIDE SEQUENCE [LARGE SCALE GENOMIC DNA]</scope>
    <source>
        <strain evidence="4 5">S58</strain>
    </source>
</reference>
<dbReference type="InterPro" id="IPR013762">
    <property type="entry name" value="Integrase-like_cat_sf"/>
</dbReference>
<dbReference type="AlphaFoldDB" id="A0A100JQU5"/>
<dbReference type="GO" id="GO:0015074">
    <property type="term" value="P:DNA integration"/>
    <property type="evidence" value="ECO:0007669"/>
    <property type="project" value="InterPro"/>
</dbReference>
<dbReference type="PROSITE" id="PS51898">
    <property type="entry name" value="TYR_RECOMBINASE"/>
    <property type="match status" value="1"/>
</dbReference>
<evidence type="ECO:0000313" key="4">
    <source>
        <dbReference type="EMBL" id="GAQ63994.1"/>
    </source>
</evidence>
<dbReference type="Gene3D" id="1.10.443.10">
    <property type="entry name" value="Intergrase catalytic core"/>
    <property type="match status" value="1"/>
</dbReference>
<dbReference type="InterPro" id="IPR002104">
    <property type="entry name" value="Integrase_catalytic"/>
</dbReference>
<dbReference type="Proteomes" id="UP000067448">
    <property type="component" value="Unassembled WGS sequence"/>
</dbReference>
<accession>A0A100JQU5</accession>
<dbReference type="InterPro" id="IPR011010">
    <property type="entry name" value="DNA_brk_join_enz"/>
</dbReference>
<organism evidence="4 5">
    <name type="scientific">Streptomyces scabiei</name>
    <dbReference type="NCBI Taxonomy" id="1930"/>
    <lineage>
        <taxon>Bacteria</taxon>
        <taxon>Bacillati</taxon>
        <taxon>Actinomycetota</taxon>
        <taxon>Actinomycetes</taxon>
        <taxon>Kitasatosporales</taxon>
        <taxon>Streptomycetaceae</taxon>
        <taxon>Streptomyces</taxon>
    </lineage>
</organism>
<feature type="coiled-coil region" evidence="2">
    <location>
        <begin position="772"/>
        <end position="799"/>
    </location>
</feature>
<dbReference type="Pfam" id="PF00589">
    <property type="entry name" value="Phage_integrase"/>
    <property type="match status" value="1"/>
</dbReference>
<evidence type="ECO:0000256" key="1">
    <source>
        <dbReference type="ARBA" id="ARBA00023172"/>
    </source>
</evidence>
<comment type="caution">
    <text evidence="4">The sequence shown here is derived from an EMBL/GenBank/DDBJ whole genome shotgun (WGS) entry which is preliminary data.</text>
</comment>
<evidence type="ECO:0000256" key="2">
    <source>
        <dbReference type="SAM" id="Coils"/>
    </source>
</evidence>
<dbReference type="GO" id="GO:0003677">
    <property type="term" value="F:DNA binding"/>
    <property type="evidence" value="ECO:0007669"/>
    <property type="project" value="InterPro"/>
</dbReference>
<sequence length="830" mass="94449">MTATPLPLAQELQDLRTAEIIDALDADFLNLVSWDWNVRVVRYPKSHPVLGMPDCEIPGCTKGAPLGEPVCIGCRNRWQQSGMSFEDFAAVPRPGTYHRSDGQTLCRVPGCQRPPRLVTHGLCTTHGSRWLTSSEPTVEDFLRNSPQKGLPGFGPCQVAACYRLRGSERTIYCEVHRGRLNRERRLGTFCGDEERWRLTTPAAAVNREASLRGLPDRLVAELLYCLQVRTAREVKTRDHRIRHISDQLRLLQVPSLETLEDADLVRAGLVDDLRMIIRGAQTSLRRLGATPETERLKDIWDLFVFGHHGTLNFSRIHQRPLREAVKVWAYDELPRRRGRNVAGSMQNMIRGMEQLSESLRLQRDDEGHQLRLLSRTDMVSFCNRIAFLAETGAFGAHHRVNVIRYVRNIVNRIRVMGLTGPGQVLEGLPADFALSIQDIPDEPEDTEAGRDLPDEVMRELCDNLDLLEKISNREFRVATELLIDTGRRPDEISTLPFECLEKDPDGTLVLLYDNSKNYRLGRRLPIAKATAAVITEQQERVRERFPDTPASKLKLLPSPVANPEGTKPIGSIGDAHRVWVDSLPDIMMPVVVEADGQLVTKMLPFDKSRIFPYAYRHSFAQRHADANIAPDVLMDLMDHRDISTTQGYYRVSQERRREAVDRVTALQFDRRGNRVWRKAQAMLDSEHVRRAIGEVATAYGICLEPHNVAAGGQSCPLRFRCVGCDHFRTDVSYLPDLERYLSDLLRSRERLMSAFEADDWARSEAIPSEEEIRRVRRLINRVKADLDDLSEEERSQVEEAVAVVRRGRVVMLGMPRVGQPLPDVRPWRLP</sequence>
<dbReference type="SUPFAM" id="SSF56349">
    <property type="entry name" value="DNA breaking-rejoining enzymes"/>
    <property type="match status" value="1"/>
</dbReference>
<keyword evidence="1" id="KW-0233">DNA recombination</keyword>
<reference evidence="5" key="1">
    <citation type="submission" date="2015-11" db="EMBL/GenBank/DDBJ databases">
        <authorList>
            <consortium name="Cross-ministerial Strategic Innovation Promotion Program (SIP) consortium"/>
            <person name="Tomihama T."/>
            <person name="Ikenaga M."/>
            <person name="Sakai M."/>
            <person name="Okubo T."/>
            <person name="Ikeda S."/>
        </authorList>
    </citation>
    <scope>NUCLEOTIDE SEQUENCE [LARGE SCALE GENOMIC DNA]</scope>
    <source>
        <strain evidence="5">S58</strain>
    </source>
</reference>
<reference evidence="5" key="3">
    <citation type="submission" date="2016-02" db="EMBL/GenBank/DDBJ databases">
        <title>Draft genome of pathogenic Streptomyces sp. in Japan.</title>
        <authorList>
            <person name="Tomihama T."/>
            <person name="Ikenaga M."/>
            <person name="Sakai M."/>
            <person name="Okubo T."/>
            <person name="Ikeda S."/>
        </authorList>
    </citation>
    <scope>NUCLEOTIDE SEQUENCE [LARGE SCALE GENOMIC DNA]</scope>
    <source>
        <strain evidence="5">S58</strain>
    </source>
</reference>